<dbReference type="Proteomes" id="UP001219525">
    <property type="component" value="Unassembled WGS sequence"/>
</dbReference>
<feature type="compositionally biased region" description="Pro residues" evidence="1">
    <location>
        <begin position="92"/>
        <end position="101"/>
    </location>
</feature>
<feature type="region of interest" description="Disordered" evidence="1">
    <location>
        <begin position="479"/>
        <end position="522"/>
    </location>
</feature>
<reference evidence="2" key="1">
    <citation type="submission" date="2023-03" db="EMBL/GenBank/DDBJ databases">
        <title>Massive genome expansion in bonnet fungi (Mycena s.s.) driven by repeated elements and novel gene families across ecological guilds.</title>
        <authorList>
            <consortium name="Lawrence Berkeley National Laboratory"/>
            <person name="Harder C.B."/>
            <person name="Miyauchi S."/>
            <person name="Viragh M."/>
            <person name="Kuo A."/>
            <person name="Thoen E."/>
            <person name="Andreopoulos B."/>
            <person name="Lu D."/>
            <person name="Skrede I."/>
            <person name="Drula E."/>
            <person name="Henrissat B."/>
            <person name="Morin E."/>
            <person name="Kohler A."/>
            <person name="Barry K."/>
            <person name="LaButti K."/>
            <person name="Morin E."/>
            <person name="Salamov A."/>
            <person name="Lipzen A."/>
            <person name="Mereny Z."/>
            <person name="Hegedus B."/>
            <person name="Baldrian P."/>
            <person name="Stursova M."/>
            <person name="Weitz H."/>
            <person name="Taylor A."/>
            <person name="Grigoriev I.V."/>
            <person name="Nagy L.G."/>
            <person name="Martin F."/>
            <person name="Kauserud H."/>
        </authorList>
    </citation>
    <scope>NUCLEOTIDE SEQUENCE</scope>
    <source>
        <strain evidence="2">9144</strain>
    </source>
</reference>
<organism evidence="2 3">
    <name type="scientific">Mycena pura</name>
    <dbReference type="NCBI Taxonomy" id="153505"/>
    <lineage>
        <taxon>Eukaryota</taxon>
        <taxon>Fungi</taxon>
        <taxon>Dikarya</taxon>
        <taxon>Basidiomycota</taxon>
        <taxon>Agaricomycotina</taxon>
        <taxon>Agaricomycetes</taxon>
        <taxon>Agaricomycetidae</taxon>
        <taxon>Agaricales</taxon>
        <taxon>Marasmiineae</taxon>
        <taxon>Mycenaceae</taxon>
        <taxon>Mycena</taxon>
    </lineage>
</organism>
<feature type="compositionally biased region" description="Low complexity" evidence="1">
    <location>
        <begin position="199"/>
        <end position="210"/>
    </location>
</feature>
<feature type="region of interest" description="Disordered" evidence="1">
    <location>
        <begin position="299"/>
        <end position="318"/>
    </location>
</feature>
<feature type="compositionally biased region" description="Polar residues" evidence="1">
    <location>
        <begin position="155"/>
        <end position="167"/>
    </location>
</feature>
<name>A0AAD6YEF4_9AGAR</name>
<gene>
    <name evidence="2" type="ORF">GGX14DRAFT_563065</name>
</gene>
<evidence type="ECO:0000256" key="1">
    <source>
        <dbReference type="SAM" id="MobiDB-lite"/>
    </source>
</evidence>
<feature type="region of interest" description="Disordered" evidence="1">
    <location>
        <begin position="190"/>
        <end position="223"/>
    </location>
</feature>
<accession>A0AAD6YEF4</accession>
<evidence type="ECO:0000313" key="3">
    <source>
        <dbReference type="Proteomes" id="UP001219525"/>
    </source>
</evidence>
<evidence type="ECO:0000313" key="2">
    <source>
        <dbReference type="EMBL" id="KAJ7215037.1"/>
    </source>
</evidence>
<feature type="compositionally biased region" description="Pro residues" evidence="1">
    <location>
        <begin position="211"/>
        <end position="223"/>
    </location>
</feature>
<feature type="compositionally biased region" description="Basic and acidic residues" evidence="1">
    <location>
        <begin position="110"/>
        <end position="128"/>
    </location>
</feature>
<dbReference type="AlphaFoldDB" id="A0AAD6YEF4"/>
<dbReference type="EMBL" id="JARJCW010000018">
    <property type="protein sequence ID" value="KAJ7215037.1"/>
    <property type="molecule type" value="Genomic_DNA"/>
</dbReference>
<comment type="caution">
    <text evidence="2">The sequence shown here is derived from an EMBL/GenBank/DDBJ whole genome shotgun (WGS) entry which is preliminary data.</text>
</comment>
<sequence length="522" mass="57577">MIPDQRKHIRTLHLRASPQLLPTPGRALHLKKHGATISNTSATLRHRAPCLAWSRPRRLKRHSLRAAPRIHFPCYHPKEEKTSLKTTLDIDPQPPAAPPDTPPHKSAKRSHLDSQTRDVPHSERESPSHRYAGKGPRAYAHPLVNPFQRARHRNTSPTPTRLQTTSLTDDEYLTNDLEYSPLDENHPFFLPNPTPSPPTFARAADLAPSPSASPSPLPPPPPSQPIFAPLRFRAVAQPVQCRFRALAQPLRVHQHTEPPPPSPTDTAMPGADDMDDVVIVVFKAPTREAILAATLVGADKNPHRPSPAHNPNDPQAFAQYSSVQSNDPLWTAPVMPDHVVLENMSDKKRSRLLPQPPEQKGLVDQGLCHKQIRDLPLTGDLLQAGEDVGVDVLVLVRKDAAVAEGYYPHTLVPSYRHQHPITYHLTITLPVFVTVRTHILALPIPLYIPARVLPFYPLDPVDLYRSLAILPGSFANPGSAPVTPPASDAFDSTRGEPTRVNTALGAQETLSPSQPRSSYKAC</sequence>
<feature type="region of interest" description="Disordered" evidence="1">
    <location>
        <begin position="88"/>
        <end position="170"/>
    </location>
</feature>
<protein>
    <submittedName>
        <fullName evidence="2">Uncharacterized protein</fullName>
    </submittedName>
</protein>
<feature type="compositionally biased region" description="Polar residues" evidence="1">
    <location>
        <begin position="508"/>
        <end position="522"/>
    </location>
</feature>
<keyword evidence="3" id="KW-1185">Reference proteome</keyword>
<proteinExistence type="predicted"/>